<protein>
    <submittedName>
        <fullName evidence="2">Sugar phosphate isomerase/epimerase</fullName>
    </submittedName>
</protein>
<organism evidence="2 3">
    <name type="scientific">Paenibacillus ginsengarvi</name>
    <dbReference type="NCBI Taxonomy" id="400777"/>
    <lineage>
        <taxon>Bacteria</taxon>
        <taxon>Bacillati</taxon>
        <taxon>Bacillota</taxon>
        <taxon>Bacilli</taxon>
        <taxon>Bacillales</taxon>
        <taxon>Paenibacillaceae</taxon>
        <taxon>Paenibacillus</taxon>
    </lineage>
</organism>
<dbReference type="Proteomes" id="UP000282311">
    <property type="component" value="Unassembled WGS sequence"/>
</dbReference>
<dbReference type="Pfam" id="PF01261">
    <property type="entry name" value="AP_endonuc_2"/>
    <property type="match status" value="1"/>
</dbReference>
<dbReference type="Gene3D" id="3.20.20.150">
    <property type="entry name" value="Divalent-metal-dependent TIM barrel enzymes"/>
    <property type="match status" value="1"/>
</dbReference>
<dbReference type="InterPro" id="IPR013022">
    <property type="entry name" value="Xyl_isomerase-like_TIM-brl"/>
</dbReference>
<sequence>MKFAAFSGVLIEHSIQEALQLTKKLGFDGIEIAVREPHLSATTSAPRIKELRSVADDLGLEIPVLAGYMGGFSTGSDKECEQAFSDFQRILDISGSLGSGMIRVGAGGPNAFLAQDYHYAKAAHWLRKCAVEAAKSGKSIVLEIHNISLVETVESGLRLLDMVGEDNVGLIHDAGNMYITDTDYGRDSVIGLGKRMFHVHVKDEKRIPEAGGPGTFVNRTKHGSESFIQCRLGEGEADHQPLFDALNETGYSGWVTLECHAPFPAYERLEHDLAKVKQMLGRA</sequence>
<keyword evidence="3" id="KW-1185">Reference proteome</keyword>
<accession>A0A3B0CM73</accession>
<comment type="caution">
    <text evidence="2">The sequence shown here is derived from an EMBL/GenBank/DDBJ whole genome shotgun (WGS) entry which is preliminary data.</text>
</comment>
<dbReference type="EMBL" id="RBAH01000005">
    <property type="protein sequence ID" value="RKN85349.1"/>
    <property type="molecule type" value="Genomic_DNA"/>
</dbReference>
<dbReference type="RefSeq" id="WP_120747001.1">
    <property type="nucleotide sequence ID" value="NZ_RBAH01000005.1"/>
</dbReference>
<evidence type="ECO:0000313" key="3">
    <source>
        <dbReference type="Proteomes" id="UP000282311"/>
    </source>
</evidence>
<proteinExistence type="predicted"/>
<dbReference type="PANTHER" id="PTHR12110">
    <property type="entry name" value="HYDROXYPYRUVATE ISOMERASE"/>
    <property type="match status" value="1"/>
</dbReference>
<reference evidence="2 3" key="1">
    <citation type="journal article" date="2007" name="Int. J. Syst. Evol. Microbiol.">
        <title>Paenibacillus ginsengarvi sp. nov., isolated from soil from ginseng cultivation.</title>
        <authorList>
            <person name="Yoon M.H."/>
            <person name="Ten L.N."/>
            <person name="Im W.T."/>
        </authorList>
    </citation>
    <scope>NUCLEOTIDE SEQUENCE [LARGE SCALE GENOMIC DNA]</scope>
    <source>
        <strain evidence="2 3">KCTC 13059</strain>
    </source>
</reference>
<feature type="domain" description="Xylose isomerase-like TIM barrel" evidence="1">
    <location>
        <begin position="20"/>
        <end position="262"/>
    </location>
</feature>
<keyword evidence="2" id="KW-0413">Isomerase</keyword>
<evidence type="ECO:0000313" key="2">
    <source>
        <dbReference type="EMBL" id="RKN85349.1"/>
    </source>
</evidence>
<dbReference type="InterPro" id="IPR050312">
    <property type="entry name" value="IolE/XylAMocC-like"/>
</dbReference>
<dbReference type="GO" id="GO:0016853">
    <property type="term" value="F:isomerase activity"/>
    <property type="evidence" value="ECO:0007669"/>
    <property type="project" value="UniProtKB-KW"/>
</dbReference>
<evidence type="ECO:0000259" key="1">
    <source>
        <dbReference type="Pfam" id="PF01261"/>
    </source>
</evidence>
<dbReference type="OrthoDB" id="9779184at2"/>
<dbReference type="SUPFAM" id="SSF51658">
    <property type="entry name" value="Xylose isomerase-like"/>
    <property type="match status" value="1"/>
</dbReference>
<name>A0A3B0CM73_9BACL</name>
<gene>
    <name evidence="2" type="ORF">D7M11_09715</name>
</gene>
<dbReference type="InterPro" id="IPR036237">
    <property type="entry name" value="Xyl_isomerase-like_sf"/>
</dbReference>
<dbReference type="AlphaFoldDB" id="A0A3B0CM73"/>